<protein>
    <submittedName>
        <fullName evidence="1">Uncharacterized protein</fullName>
    </submittedName>
</protein>
<dbReference type="Proteomes" id="UP000051751">
    <property type="component" value="Unassembled WGS sequence"/>
</dbReference>
<dbReference type="EMBL" id="JQAZ01000007">
    <property type="protein sequence ID" value="KRN30339.1"/>
    <property type="molecule type" value="Genomic_DNA"/>
</dbReference>
<proteinExistence type="predicted"/>
<evidence type="ECO:0000313" key="4">
    <source>
        <dbReference type="Proteomes" id="UP000051751"/>
    </source>
</evidence>
<keyword evidence="3" id="KW-1185">Reference proteome</keyword>
<dbReference type="AlphaFoldDB" id="A0A0R2FGN5"/>
<sequence length="227" mass="26087">MFDFQRGDRKSTADLLPTAHDLVASTQRFHVPVYLLTNNKVDYQTPAFTMVSMPIQKEFPQLSLYFQRWLMAYHFLLAHPEIKKAAFTDLGDVVMLHNPFAQFKQDELYFSDEPSNLTLNIISRDTTTAEIRSFLQANYRQTALNPGVIAGYRAIVLEFLGIVANLIVTAKMAEKRDDSASQLGAFEMAIINYTAYRYFGSRLRHGRQVTTPFLYNRSDGPAWFKHK</sequence>
<dbReference type="PATRIC" id="fig|81857.3.peg.1934"/>
<comment type="caution">
    <text evidence="1">The sequence shown here is derived from an EMBL/GenBank/DDBJ whole genome shotgun (WGS) entry which is preliminary data.</text>
</comment>
<gene>
    <name evidence="1" type="ORF">IV38_GL001909</name>
    <name evidence="2" type="ORF">IV40_GL001928</name>
</gene>
<evidence type="ECO:0000313" key="2">
    <source>
        <dbReference type="EMBL" id="KRN30339.1"/>
    </source>
</evidence>
<accession>A0A0R2FGN5</accession>
<dbReference type="EMBL" id="JQAT01000006">
    <property type="protein sequence ID" value="KRN27696.1"/>
    <property type="molecule type" value="Genomic_DNA"/>
</dbReference>
<organism evidence="1 4">
    <name type="scientific">Lactobacillus selangorensis</name>
    <dbReference type="NCBI Taxonomy" id="81857"/>
    <lineage>
        <taxon>Bacteria</taxon>
        <taxon>Bacillati</taxon>
        <taxon>Bacillota</taxon>
        <taxon>Bacilli</taxon>
        <taxon>Lactobacillales</taxon>
        <taxon>Lactobacillaceae</taxon>
        <taxon>Lactobacillus</taxon>
    </lineage>
</organism>
<reference evidence="3 4" key="1">
    <citation type="journal article" date="2015" name="Genome Announc.">
        <title>Expanding the biotechnology potential of lactobacilli through comparative genomics of 213 strains and associated genera.</title>
        <authorList>
            <person name="Sun Z."/>
            <person name="Harris H.M."/>
            <person name="McCann A."/>
            <person name="Guo C."/>
            <person name="Argimon S."/>
            <person name="Zhang W."/>
            <person name="Yang X."/>
            <person name="Jeffery I.B."/>
            <person name="Cooney J.C."/>
            <person name="Kagawa T.F."/>
            <person name="Liu W."/>
            <person name="Song Y."/>
            <person name="Salvetti E."/>
            <person name="Wrobel A."/>
            <person name="Rasinkangas P."/>
            <person name="Parkhill J."/>
            <person name="Rea M.C."/>
            <person name="O'Sullivan O."/>
            <person name="Ritari J."/>
            <person name="Douillard F.P."/>
            <person name="Paul Ross R."/>
            <person name="Yang R."/>
            <person name="Briner A.E."/>
            <person name="Felis G.E."/>
            <person name="de Vos W.M."/>
            <person name="Barrangou R."/>
            <person name="Klaenhammer T.R."/>
            <person name="Caufield P.W."/>
            <person name="Cui Y."/>
            <person name="Zhang H."/>
            <person name="O'Toole P.W."/>
        </authorList>
    </citation>
    <scope>NUCLEOTIDE SEQUENCE [LARGE SCALE GENOMIC DNA]</scope>
    <source>
        <strain evidence="1 4">ATCC BAA-66</strain>
        <strain evidence="2 3">DSM 13344</strain>
    </source>
</reference>
<dbReference type="Proteomes" id="UP000051645">
    <property type="component" value="Unassembled WGS sequence"/>
</dbReference>
<evidence type="ECO:0000313" key="1">
    <source>
        <dbReference type="EMBL" id="KRN27696.1"/>
    </source>
</evidence>
<name>A0A0R2FGN5_9LACO</name>
<evidence type="ECO:0000313" key="3">
    <source>
        <dbReference type="Proteomes" id="UP000051645"/>
    </source>
</evidence>
<dbReference type="STRING" id="81857.IV38_GL001909"/>